<dbReference type="InterPro" id="IPR011032">
    <property type="entry name" value="GroES-like_sf"/>
</dbReference>
<gene>
    <name evidence="1" type="ORF">DRI96_05875</name>
</gene>
<dbReference type="SUPFAM" id="SSF50129">
    <property type="entry name" value="GroES-like"/>
    <property type="match status" value="1"/>
</dbReference>
<name>A0A662D763_UNCAE</name>
<dbReference type="Gene3D" id="3.40.50.720">
    <property type="entry name" value="NAD(P)-binding Rossmann-like Domain"/>
    <property type="match status" value="1"/>
</dbReference>
<dbReference type="AlphaFoldDB" id="A0A662D763"/>
<evidence type="ECO:0000313" key="2">
    <source>
        <dbReference type="Proteomes" id="UP000267654"/>
    </source>
</evidence>
<dbReference type="Gene3D" id="3.90.180.10">
    <property type="entry name" value="Medium-chain alcohol dehydrogenases, catalytic domain"/>
    <property type="match status" value="1"/>
</dbReference>
<sequence>MSFKPWNVVRDEKIIKGLQGLTWADYLLTIDLYKKGRIKINPLITHIMSLEKINEACMLAEKKEAIKVVLKP</sequence>
<accession>A0A662D763</accession>
<protein>
    <recommendedName>
        <fullName evidence="3">Alcohol dehydrogenase</fullName>
    </recommendedName>
</protein>
<comment type="caution">
    <text evidence="1">The sequence shown here is derived from an EMBL/GenBank/DDBJ whole genome shotgun (WGS) entry which is preliminary data.</text>
</comment>
<proteinExistence type="predicted"/>
<organism evidence="1 2">
    <name type="scientific">Aerophobetes bacterium</name>
    <dbReference type="NCBI Taxonomy" id="2030807"/>
    <lineage>
        <taxon>Bacteria</taxon>
        <taxon>Candidatus Aerophobota</taxon>
    </lineage>
</organism>
<reference evidence="1 2" key="1">
    <citation type="submission" date="2018-06" db="EMBL/GenBank/DDBJ databases">
        <title>Extensive metabolic versatility and redundancy in microbially diverse, dynamic hydrothermal sediments.</title>
        <authorList>
            <person name="Dombrowski N."/>
            <person name="Teske A."/>
            <person name="Baker B.J."/>
        </authorList>
    </citation>
    <scope>NUCLEOTIDE SEQUENCE [LARGE SCALE GENOMIC DNA]</scope>
    <source>
        <strain evidence="1">B19_G9</strain>
    </source>
</reference>
<evidence type="ECO:0000313" key="1">
    <source>
        <dbReference type="EMBL" id="RLE11640.1"/>
    </source>
</evidence>
<evidence type="ECO:0008006" key="3">
    <source>
        <dbReference type="Google" id="ProtNLM"/>
    </source>
</evidence>
<dbReference type="EMBL" id="QMQB01000226">
    <property type="protein sequence ID" value="RLE11640.1"/>
    <property type="molecule type" value="Genomic_DNA"/>
</dbReference>
<dbReference type="Proteomes" id="UP000267654">
    <property type="component" value="Unassembled WGS sequence"/>
</dbReference>